<gene>
    <name evidence="3" type="ORF">NZ698_04140</name>
</gene>
<accession>A0ABT2W2C8</accession>
<dbReference type="RefSeq" id="WP_263001827.1">
    <property type="nucleotide sequence ID" value="NZ_JAOTEM010000001.1"/>
</dbReference>
<dbReference type="Proteomes" id="UP001208649">
    <property type="component" value="Unassembled WGS sequence"/>
</dbReference>
<sequence length="451" mass="48167">MKKNYSFTFKRTLLLFGLAVNFLSLKGQQWENVGSSANVSAGGSSYNNLTVDATGKYYLSYYDTSVSKGSVQKFEGNSWSYLGGTAGITTGIALYNSLSVDGLGNVFYTNQGTGLEVRKFSGTSWSALTSATSNTVNFHASAVSPANVLFTYSSDGSGTVRRFANNVWEQVGNAGFSSGAAFAEMVIGTNNKIYTCNVSSGVRVYENTTSATSTDNWTMVGGAIVDASSSGEQYTSDIAIDGNNNVYVAYISNSTSGRKINVKKWNGTSWSQVGNANFSAKAVQHLAIAVTSGGTPFVVASQWDSSDGNHLKNTVYKLDSVTDTWSSFGGSFVSDDQATYNDLAIDALNNYLVLAYSQGTTKVKRISLSNLSVNDAKKEVSTVYPNPTTGIIYVKGEDKIKSVQVSDVAGRTVTSQNDAEKIDISNATAGVYFVTIKTQTDKIITKKIIKK</sequence>
<feature type="domain" description="Secretion system C-terminal sorting" evidence="2">
    <location>
        <begin position="383"/>
        <end position="449"/>
    </location>
</feature>
<evidence type="ECO:0000313" key="4">
    <source>
        <dbReference type="Proteomes" id="UP001208649"/>
    </source>
</evidence>
<dbReference type="NCBIfam" id="TIGR04183">
    <property type="entry name" value="Por_Secre_tail"/>
    <property type="match status" value="1"/>
</dbReference>
<dbReference type="EMBL" id="JAOTEM010000001">
    <property type="protein sequence ID" value="MCU7616376.1"/>
    <property type="molecule type" value="Genomic_DNA"/>
</dbReference>
<dbReference type="Pfam" id="PF18962">
    <property type="entry name" value="Por_Secre_tail"/>
    <property type="match status" value="1"/>
</dbReference>
<keyword evidence="1" id="KW-0732">Signal</keyword>
<keyword evidence="4" id="KW-1185">Reference proteome</keyword>
<name>A0ABT2W2C8_9FLAO</name>
<protein>
    <submittedName>
        <fullName evidence="3">T9SS type A sorting domain-containing protein</fullName>
    </submittedName>
</protein>
<comment type="caution">
    <text evidence="3">The sequence shown here is derived from an EMBL/GenBank/DDBJ whole genome shotgun (WGS) entry which is preliminary data.</text>
</comment>
<proteinExistence type="predicted"/>
<evidence type="ECO:0000256" key="1">
    <source>
        <dbReference type="ARBA" id="ARBA00022729"/>
    </source>
</evidence>
<reference evidence="4" key="1">
    <citation type="submission" date="2023-07" db="EMBL/GenBank/DDBJ databases">
        <title>Chryseobacterium sp. strain PBS4-4 Genome sequencing and assembly.</title>
        <authorList>
            <person name="Jung Y."/>
        </authorList>
    </citation>
    <scope>NUCLEOTIDE SEQUENCE [LARGE SCALE GENOMIC DNA]</scope>
    <source>
        <strain evidence="4">PBS4-4</strain>
    </source>
</reference>
<organism evidence="3 4">
    <name type="scientific">Chryseobacterium edaphi</name>
    <dbReference type="NCBI Taxonomy" id="2976532"/>
    <lineage>
        <taxon>Bacteria</taxon>
        <taxon>Pseudomonadati</taxon>
        <taxon>Bacteroidota</taxon>
        <taxon>Flavobacteriia</taxon>
        <taxon>Flavobacteriales</taxon>
        <taxon>Weeksellaceae</taxon>
        <taxon>Chryseobacterium group</taxon>
        <taxon>Chryseobacterium</taxon>
    </lineage>
</organism>
<evidence type="ECO:0000313" key="3">
    <source>
        <dbReference type="EMBL" id="MCU7616376.1"/>
    </source>
</evidence>
<dbReference type="SUPFAM" id="SSF101898">
    <property type="entry name" value="NHL repeat"/>
    <property type="match status" value="2"/>
</dbReference>
<evidence type="ECO:0000259" key="2">
    <source>
        <dbReference type="Pfam" id="PF18962"/>
    </source>
</evidence>
<dbReference type="InterPro" id="IPR026444">
    <property type="entry name" value="Secre_tail"/>
</dbReference>